<reference evidence="2" key="1">
    <citation type="submission" date="2019-02" db="EMBL/GenBank/DDBJ databases">
        <title>Draft genome sequence of Muricauda sp. 176CP4-71.</title>
        <authorList>
            <person name="Park J.-S."/>
        </authorList>
    </citation>
    <scope>NUCLEOTIDE SEQUENCE [LARGE SCALE GENOMIC DNA]</scope>
    <source>
        <strain evidence="2">176GS2-150</strain>
    </source>
</reference>
<dbReference type="Proteomes" id="UP000292544">
    <property type="component" value="Unassembled WGS sequence"/>
</dbReference>
<proteinExistence type="predicted"/>
<accession>A0ABY1WVN6</accession>
<evidence type="ECO:0000313" key="2">
    <source>
        <dbReference type="Proteomes" id="UP000292544"/>
    </source>
</evidence>
<sequence length="266" mass="29761">MSFITQFRIVVASLGFITALPLMAENAVELPMPNWQLIASPAAGEIKYQHLKEYDDELLLLTGYLDHGAAYAELVDRGHNEQRINLITATLRPYAQTDPQAEQLLATMAHWRAFAKFQTMMEQVGDSQDPAIREQLMSTYKSALNSPEEQRALQDFQNGCDIDNYLPACLSYLASLNEQTMLCIMDTAGCSIIMQQLAHTEQQLIKVASTDYESANVATTLKPELAAIIAMVYRGDLLPIPPQAISEFDFPRDEQQAQAWQAKAEQ</sequence>
<dbReference type="RefSeq" id="WP_130565914.1">
    <property type="nucleotide sequence ID" value="NZ_SHLY01000001.1"/>
</dbReference>
<keyword evidence="2" id="KW-1185">Reference proteome</keyword>
<gene>
    <name evidence="1" type="ORF">EXY25_04895</name>
</gene>
<protein>
    <submittedName>
        <fullName evidence="1">Uncharacterized protein</fullName>
    </submittedName>
</protein>
<comment type="caution">
    <text evidence="1">The sequence shown here is derived from an EMBL/GenBank/DDBJ whole genome shotgun (WGS) entry which is preliminary data.</text>
</comment>
<organism evidence="1 2">
    <name type="scientific">Corallincola spongiicola</name>
    <dbReference type="NCBI Taxonomy" id="2520508"/>
    <lineage>
        <taxon>Bacteria</taxon>
        <taxon>Pseudomonadati</taxon>
        <taxon>Pseudomonadota</taxon>
        <taxon>Gammaproteobacteria</taxon>
        <taxon>Alteromonadales</taxon>
        <taxon>Psychromonadaceae</taxon>
        <taxon>Corallincola</taxon>
    </lineage>
</organism>
<name>A0ABY1WVN6_9GAMM</name>
<dbReference type="EMBL" id="SHLY01000001">
    <property type="protein sequence ID" value="TAA48562.1"/>
    <property type="molecule type" value="Genomic_DNA"/>
</dbReference>
<evidence type="ECO:0000313" key="1">
    <source>
        <dbReference type="EMBL" id="TAA48562.1"/>
    </source>
</evidence>